<keyword evidence="3" id="KW-0456">Lyase</keyword>
<organism evidence="3 4">
    <name type="scientific">Halobacillus salinarum</name>
    <dbReference type="NCBI Taxonomy" id="2932257"/>
    <lineage>
        <taxon>Bacteria</taxon>
        <taxon>Bacillati</taxon>
        <taxon>Bacillota</taxon>
        <taxon>Bacilli</taxon>
        <taxon>Bacillales</taxon>
        <taxon>Bacillaceae</taxon>
        <taxon>Halobacillus</taxon>
    </lineage>
</organism>
<dbReference type="EC" id="4.2.1.17" evidence="3"/>
<dbReference type="InterPro" id="IPR029045">
    <property type="entry name" value="ClpP/crotonase-like_dom_sf"/>
</dbReference>
<dbReference type="Pfam" id="PF00378">
    <property type="entry name" value="ECH_1"/>
    <property type="match status" value="1"/>
</dbReference>
<gene>
    <name evidence="3" type="ORF">MUN89_09970</name>
</gene>
<dbReference type="Proteomes" id="UP000831787">
    <property type="component" value="Chromosome"/>
</dbReference>
<dbReference type="PROSITE" id="PS00166">
    <property type="entry name" value="ENOYL_COA_HYDRATASE"/>
    <property type="match status" value="1"/>
</dbReference>
<comment type="similarity">
    <text evidence="1 2">Belongs to the enoyl-CoA hydratase/isomerase family.</text>
</comment>
<dbReference type="PANTHER" id="PTHR11941:SF175">
    <property type="entry name" value="ENOYL-COA HYDRATASE-RELATED"/>
    <property type="match status" value="1"/>
</dbReference>
<evidence type="ECO:0000313" key="4">
    <source>
        <dbReference type="Proteomes" id="UP000831787"/>
    </source>
</evidence>
<dbReference type="InterPro" id="IPR018376">
    <property type="entry name" value="Enoyl-CoA_hyd/isom_CS"/>
</dbReference>
<dbReference type="Gene3D" id="3.90.226.10">
    <property type="entry name" value="2-enoyl-CoA Hydratase, Chain A, domain 1"/>
    <property type="match status" value="1"/>
</dbReference>
<dbReference type="InterPro" id="IPR001753">
    <property type="entry name" value="Enoyl-CoA_hydra/iso"/>
</dbReference>
<dbReference type="GO" id="GO:0004300">
    <property type="term" value="F:enoyl-CoA hydratase activity"/>
    <property type="evidence" value="ECO:0007669"/>
    <property type="project" value="UniProtKB-EC"/>
</dbReference>
<protein>
    <submittedName>
        <fullName evidence="3">Enoyl-CoA hydratase</fullName>
        <ecNumber evidence="3">4.2.1.17</ecNumber>
    </submittedName>
</protein>
<name>A0ABY4EP20_9BACI</name>
<evidence type="ECO:0000313" key="3">
    <source>
        <dbReference type="EMBL" id="UOQ46206.1"/>
    </source>
</evidence>
<dbReference type="CDD" id="cd06558">
    <property type="entry name" value="crotonase-like"/>
    <property type="match status" value="1"/>
</dbReference>
<keyword evidence="4" id="KW-1185">Reference proteome</keyword>
<dbReference type="SUPFAM" id="SSF52096">
    <property type="entry name" value="ClpP/crotonase"/>
    <property type="match status" value="1"/>
</dbReference>
<sequence>MDYQLDRVKGERKLSTIQYHSEKHVATLTIQSPPANALSSTILMDLSENLDRIEKDHSIKAVIIKGEGRFFSAGADIKEFTSFQDSSDSEGLAGKGQQLFNRIENFHIPIIAAIHGAALGGGLELAMSCHIRYVDEEAKLGLPELNLGIIPGFAGTQRLPRHVGTAKAYEMILTGTPISGKEAEAAGLANKSFSQDELFSEVDRLAAQIASKSAPTIQHVMNLVPYAHTSQFGEGIQAESEAFGKVFKTEDAKEGIQAFIEKRKPQFKDQ</sequence>
<accession>A0ABY4EP20</accession>
<evidence type="ECO:0000256" key="1">
    <source>
        <dbReference type="ARBA" id="ARBA00005254"/>
    </source>
</evidence>
<dbReference type="EMBL" id="CP095073">
    <property type="protein sequence ID" value="UOQ46206.1"/>
    <property type="molecule type" value="Genomic_DNA"/>
</dbReference>
<proteinExistence type="inferred from homology"/>
<evidence type="ECO:0000256" key="2">
    <source>
        <dbReference type="RuleBase" id="RU003707"/>
    </source>
</evidence>
<dbReference type="PANTHER" id="PTHR11941">
    <property type="entry name" value="ENOYL-COA HYDRATASE-RELATED"/>
    <property type="match status" value="1"/>
</dbReference>
<dbReference type="NCBIfam" id="NF005803">
    <property type="entry name" value="PRK07658.1"/>
    <property type="match status" value="1"/>
</dbReference>
<reference evidence="3 4" key="1">
    <citation type="submission" date="2022-04" db="EMBL/GenBank/DDBJ databases">
        <title>Halobacillus sp. isolated from saltern.</title>
        <authorList>
            <person name="Won M."/>
            <person name="Lee C.-M."/>
            <person name="Woen H.-Y."/>
            <person name="Kwon S.-W."/>
        </authorList>
    </citation>
    <scope>NUCLEOTIDE SEQUENCE [LARGE SCALE GENOMIC DNA]</scope>
    <source>
        <strain evidence="3 4">SSBR10-3</strain>
    </source>
</reference>